<accession>A0A1F6W672</accession>
<feature type="transmembrane region" description="Helical" evidence="1">
    <location>
        <begin position="56"/>
        <end position="78"/>
    </location>
</feature>
<feature type="transmembrane region" description="Helical" evidence="1">
    <location>
        <begin position="177"/>
        <end position="204"/>
    </location>
</feature>
<keyword evidence="1" id="KW-0812">Transmembrane</keyword>
<feature type="transmembrane region" description="Helical" evidence="1">
    <location>
        <begin position="24"/>
        <end position="50"/>
    </location>
</feature>
<evidence type="ECO:0000313" key="3">
    <source>
        <dbReference type="Proteomes" id="UP000178374"/>
    </source>
</evidence>
<proteinExistence type="predicted"/>
<protein>
    <submittedName>
        <fullName evidence="2">Uncharacterized protein</fullName>
    </submittedName>
</protein>
<dbReference type="STRING" id="1801750.A3B85_02345"/>
<dbReference type="Proteomes" id="UP000178374">
    <property type="component" value="Unassembled WGS sequence"/>
</dbReference>
<keyword evidence="1" id="KW-1133">Transmembrane helix</keyword>
<gene>
    <name evidence="2" type="ORF">A3B85_02345</name>
</gene>
<evidence type="ECO:0000256" key="1">
    <source>
        <dbReference type="SAM" id="Phobius"/>
    </source>
</evidence>
<comment type="caution">
    <text evidence="2">The sequence shown here is derived from an EMBL/GenBank/DDBJ whole genome shotgun (WGS) entry which is preliminary data.</text>
</comment>
<evidence type="ECO:0000313" key="2">
    <source>
        <dbReference type="EMBL" id="OGI77428.1"/>
    </source>
</evidence>
<keyword evidence="1" id="KW-0472">Membrane</keyword>
<organism evidence="2 3">
    <name type="scientific">Candidatus Nomurabacteria bacterium RIFCSPHIGHO2_02_FULL_37_13</name>
    <dbReference type="NCBI Taxonomy" id="1801750"/>
    <lineage>
        <taxon>Bacteria</taxon>
        <taxon>Candidatus Nomuraibacteriota</taxon>
    </lineage>
</organism>
<dbReference type="EMBL" id="MFUA01000009">
    <property type="protein sequence ID" value="OGI77428.1"/>
    <property type="molecule type" value="Genomic_DNA"/>
</dbReference>
<reference evidence="2 3" key="1">
    <citation type="journal article" date="2016" name="Nat. Commun.">
        <title>Thousands of microbial genomes shed light on interconnected biogeochemical processes in an aquifer system.</title>
        <authorList>
            <person name="Anantharaman K."/>
            <person name="Brown C.T."/>
            <person name="Hug L.A."/>
            <person name="Sharon I."/>
            <person name="Castelle C.J."/>
            <person name="Probst A.J."/>
            <person name="Thomas B.C."/>
            <person name="Singh A."/>
            <person name="Wilkins M.J."/>
            <person name="Karaoz U."/>
            <person name="Brodie E.L."/>
            <person name="Williams K.H."/>
            <person name="Hubbard S.S."/>
            <person name="Banfield J.F."/>
        </authorList>
    </citation>
    <scope>NUCLEOTIDE SEQUENCE [LARGE SCALE GENOMIC DNA]</scope>
</reference>
<dbReference type="AlphaFoldDB" id="A0A1F6W672"/>
<sequence length="207" mass="23777">MVNPIEQGNIKDFKEKKDSIQRSLFIAVTVYATFLLTYYLLLNFFCFNFLLEIKKAFWIIFISNSIIVLINHIFHFCISIKLSYKTYLKDHVFESFSDCYARCIAGFLEMVFYTISFATGHYELVVGYLVLKTISAWGKGEAVTVPFDKKTNDEQETIKNEEKIMSNRKKGGLSTTILRIATVIALMSSLIAAQFIPLSIINFLKPI</sequence>
<name>A0A1F6W672_9BACT</name>